<evidence type="ECO:0000256" key="1">
    <source>
        <dbReference type="PROSITE-ProRule" id="PRU00169"/>
    </source>
</evidence>
<feature type="modified residue" description="4-aspartylphosphate" evidence="1">
    <location>
        <position position="55"/>
    </location>
</feature>
<feature type="domain" description="HTH LytTR-type" evidence="3">
    <location>
        <begin position="142"/>
        <end position="249"/>
    </location>
</feature>
<dbReference type="InterPro" id="IPR007492">
    <property type="entry name" value="LytTR_DNA-bd_dom"/>
</dbReference>
<evidence type="ECO:0000259" key="3">
    <source>
        <dbReference type="PROSITE" id="PS50930"/>
    </source>
</evidence>
<dbReference type="EMBL" id="CP046401">
    <property type="protein sequence ID" value="QGY44373.1"/>
    <property type="molecule type" value="Genomic_DNA"/>
</dbReference>
<dbReference type="SMART" id="SM00448">
    <property type="entry name" value="REC"/>
    <property type="match status" value="1"/>
</dbReference>
<dbReference type="Proteomes" id="UP000428260">
    <property type="component" value="Chromosome"/>
</dbReference>
<evidence type="ECO:0000313" key="5">
    <source>
        <dbReference type="Proteomes" id="UP000428260"/>
    </source>
</evidence>
<dbReference type="SMART" id="SM00850">
    <property type="entry name" value="LytTR"/>
    <property type="match status" value="1"/>
</dbReference>
<accession>A0A6I6JYZ7</accession>
<dbReference type="KEGG" id="mcos:GM418_12110"/>
<proteinExistence type="predicted"/>
<dbReference type="GO" id="GO:0003677">
    <property type="term" value="F:DNA binding"/>
    <property type="evidence" value="ECO:0007669"/>
    <property type="project" value="InterPro"/>
</dbReference>
<keyword evidence="5" id="KW-1185">Reference proteome</keyword>
<dbReference type="InterPro" id="IPR046947">
    <property type="entry name" value="LytR-like"/>
</dbReference>
<dbReference type="FunFam" id="3.40.50.2300:FF:000361">
    <property type="entry name" value="Two-component system response regulator"/>
    <property type="match status" value="1"/>
</dbReference>
<dbReference type="PROSITE" id="PS50930">
    <property type="entry name" value="HTH_LYTTR"/>
    <property type="match status" value="1"/>
</dbReference>
<dbReference type="InterPro" id="IPR011006">
    <property type="entry name" value="CheY-like_superfamily"/>
</dbReference>
<dbReference type="Pfam" id="PF04397">
    <property type="entry name" value="LytTR"/>
    <property type="match status" value="1"/>
</dbReference>
<sequence length="249" mass="28837">MKVVIVEDERLAAEKLQRLLKQVDSGIEVLKVLESVEEAVNWFSVNVSPDLVFMDIQLDDGISFEIFDTVKIEAPVIFTTAFDEYAIRAFKVNSVDYLLKPVEKAALENSLRKYRNIYTAKQTEINISKVFEQMAKTYKSRFLVKIGTHFQSVPIENISCFFVEERSTFLKTKTGKNYDLDYSLDQIQKLVAPELFFRINRNFLVNINSISEILSYSTSRLKLKLHNFSSEGLIVSRDKAGEFKLWMDR</sequence>
<evidence type="ECO:0000313" key="4">
    <source>
        <dbReference type="EMBL" id="QGY44373.1"/>
    </source>
</evidence>
<dbReference type="InterPro" id="IPR001789">
    <property type="entry name" value="Sig_transdc_resp-reg_receiver"/>
</dbReference>
<feature type="domain" description="Response regulatory" evidence="2">
    <location>
        <begin position="2"/>
        <end position="115"/>
    </location>
</feature>
<name>A0A6I6JYZ7_9BACT</name>
<dbReference type="PANTHER" id="PTHR37299">
    <property type="entry name" value="TRANSCRIPTIONAL REGULATOR-RELATED"/>
    <property type="match status" value="1"/>
</dbReference>
<dbReference type="PANTHER" id="PTHR37299:SF1">
    <property type="entry name" value="STAGE 0 SPORULATION PROTEIN A HOMOLOG"/>
    <property type="match status" value="1"/>
</dbReference>
<reference evidence="4 5" key="1">
    <citation type="submission" date="2019-11" db="EMBL/GenBank/DDBJ databases">
        <authorList>
            <person name="Zheng R.K."/>
            <person name="Sun C.M."/>
        </authorList>
    </citation>
    <scope>NUCLEOTIDE SEQUENCE [LARGE SCALE GENOMIC DNA]</scope>
    <source>
        <strain evidence="4 5">WC007</strain>
    </source>
</reference>
<evidence type="ECO:0000259" key="2">
    <source>
        <dbReference type="PROSITE" id="PS50110"/>
    </source>
</evidence>
<dbReference type="GO" id="GO:0000156">
    <property type="term" value="F:phosphorelay response regulator activity"/>
    <property type="evidence" value="ECO:0007669"/>
    <property type="project" value="InterPro"/>
</dbReference>
<dbReference type="Gene3D" id="2.40.50.1020">
    <property type="entry name" value="LytTr DNA-binding domain"/>
    <property type="match status" value="1"/>
</dbReference>
<dbReference type="SUPFAM" id="SSF52172">
    <property type="entry name" value="CheY-like"/>
    <property type="match status" value="1"/>
</dbReference>
<dbReference type="Pfam" id="PF00072">
    <property type="entry name" value="Response_reg"/>
    <property type="match status" value="1"/>
</dbReference>
<dbReference type="AlphaFoldDB" id="A0A6I6JYZ7"/>
<dbReference type="PROSITE" id="PS50110">
    <property type="entry name" value="RESPONSE_REGULATORY"/>
    <property type="match status" value="1"/>
</dbReference>
<keyword evidence="1" id="KW-0597">Phosphoprotein</keyword>
<gene>
    <name evidence="4" type="ORF">GM418_12110</name>
</gene>
<dbReference type="Gene3D" id="3.40.50.2300">
    <property type="match status" value="1"/>
</dbReference>
<protein>
    <submittedName>
        <fullName evidence="4">Response regulator</fullName>
    </submittedName>
</protein>
<organism evidence="4 5">
    <name type="scientific">Maribellus comscasis</name>
    <dbReference type="NCBI Taxonomy" id="2681766"/>
    <lineage>
        <taxon>Bacteria</taxon>
        <taxon>Pseudomonadati</taxon>
        <taxon>Bacteroidota</taxon>
        <taxon>Bacteroidia</taxon>
        <taxon>Marinilabiliales</taxon>
        <taxon>Prolixibacteraceae</taxon>
        <taxon>Maribellus</taxon>
    </lineage>
</organism>
<dbReference type="RefSeq" id="WP_158866452.1">
    <property type="nucleotide sequence ID" value="NZ_CP046401.1"/>
</dbReference>